<evidence type="ECO:0008006" key="4">
    <source>
        <dbReference type="Google" id="ProtNLM"/>
    </source>
</evidence>
<accession>A0ABT6L1D6</accession>
<dbReference type="PANTHER" id="PTHR34853:SF1">
    <property type="entry name" value="LIPASE 5"/>
    <property type="match status" value="1"/>
</dbReference>
<dbReference type="InterPro" id="IPR005152">
    <property type="entry name" value="Lipase_secreted"/>
</dbReference>
<dbReference type="PANTHER" id="PTHR34853">
    <property type="match status" value="1"/>
</dbReference>
<organism evidence="2 3">
    <name type="scientific">Mycolicibacterium frederiksbergense</name>
    <dbReference type="NCBI Taxonomy" id="117567"/>
    <lineage>
        <taxon>Bacteria</taxon>
        <taxon>Bacillati</taxon>
        <taxon>Actinomycetota</taxon>
        <taxon>Actinomycetes</taxon>
        <taxon>Mycobacteriales</taxon>
        <taxon>Mycobacteriaceae</taxon>
        <taxon>Mycolicibacterium</taxon>
    </lineage>
</organism>
<dbReference type="PIRSF" id="PIRSF029171">
    <property type="entry name" value="Esterase_LipA"/>
    <property type="match status" value="1"/>
</dbReference>
<sequence length="438" mass="47628">MFPAMRRVWGVLCALLLVGCAGVGPAHADPSNDSHDPIFNEDEYTEFYTPPEPLPGAPGDLIKSEPSRLVLEPSGQLGMIVADGTRIMYRSTDARGNPMAVTGTYFEPHNAWPGKGPRPLIVYGPGTQGQGDQCAPSRQFNQGIHWSPWLDIAFNYEELFVATMVARGFAIVMTDYQGLGTPGLHTYVNRVAEGNAMLDAGRAAMKLPGTSLDPHGPVAFWGYSQGGGAAASAAELASSYAPDLHVVGTYAGAPPADLKELFPYADGSALVGVVGYALNSVITTYPEFEDVIRSKLTPRGADLLQKVQDQCIAETITKFMFRHLQPYFVGDIIELVSQEPFSTLFDMQKIGRYKPNAPVLIVSNRYDPLVPWTAANQLGRDWCAQGADVQFFTNEEPPFLNKLVINHALPMLVDGERAMQWIADRFNGLPTAPNCGEF</sequence>
<name>A0ABT6L1D6_9MYCO</name>
<proteinExistence type="predicted"/>
<dbReference type="Gene3D" id="1.10.260.130">
    <property type="match status" value="1"/>
</dbReference>
<comment type="caution">
    <text evidence="2">The sequence shown here is derived from an EMBL/GenBank/DDBJ whole genome shotgun (WGS) entry which is preliminary data.</text>
</comment>
<dbReference type="InterPro" id="IPR029058">
    <property type="entry name" value="AB_hydrolase_fold"/>
</dbReference>
<keyword evidence="3" id="KW-1185">Reference proteome</keyword>
<dbReference type="SUPFAM" id="SSF53474">
    <property type="entry name" value="alpha/beta-Hydrolases"/>
    <property type="match status" value="1"/>
</dbReference>
<evidence type="ECO:0000256" key="1">
    <source>
        <dbReference type="SAM" id="SignalP"/>
    </source>
</evidence>
<dbReference type="Pfam" id="PF03583">
    <property type="entry name" value="LIP"/>
    <property type="match status" value="1"/>
</dbReference>
<reference evidence="2 3" key="1">
    <citation type="submission" date="2023-04" db="EMBL/GenBank/DDBJ databases">
        <title>Forest soil microbial communities from Buena Vista Peninsula, Colon Province, Panama.</title>
        <authorList>
            <person name="Bouskill N."/>
        </authorList>
    </citation>
    <scope>NUCLEOTIDE SEQUENCE [LARGE SCALE GENOMIC DNA]</scope>
    <source>
        <strain evidence="2 3">AC80</strain>
    </source>
</reference>
<feature type="chain" id="PRO_5045803754" description="Triacylglycerol lipase" evidence="1">
    <location>
        <begin position="29"/>
        <end position="438"/>
    </location>
</feature>
<keyword evidence="1" id="KW-0732">Signal</keyword>
<evidence type="ECO:0000313" key="2">
    <source>
        <dbReference type="EMBL" id="MDH6196759.1"/>
    </source>
</evidence>
<dbReference type="Gene3D" id="3.40.50.1820">
    <property type="entry name" value="alpha/beta hydrolase"/>
    <property type="match status" value="1"/>
</dbReference>
<protein>
    <recommendedName>
        <fullName evidence="4">Triacylglycerol lipase</fullName>
    </recommendedName>
</protein>
<dbReference type="PROSITE" id="PS51257">
    <property type="entry name" value="PROKAR_LIPOPROTEIN"/>
    <property type="match status" value="1"/>
</dbReference>
<feature type="signal peptide" evidence="1">
    <location>
        <begin position="1"/>
        <end position="28"/>
    </location>
</feature>
<evidence type="ECO:0000313" key="3">
    <source>
        <dbReference type="Proteomes" id="UP001160130"/>
    </source>
</evidence>
<dbReference type="Proteomes" id="UP001160130">
    <property type="component" value="Unassembled WGS sequence"/>
</dbReference>
<gene>
    <name evidence="2" type="ORF">M2272_003412</name>
</gene>
<dbReference type="EMBL" id="JARXVE010000005">
    <property type="protein sequence ID" value="MDH6196759.1"/>
    <property type="molecule type" value="Genomic_DNA"/>
</dbReference>